<proteinExistence type="predicted"/>
<evidence type="ECO:0000313" key="1">
    <source>
        <dbReference type="EMBL" id="CAG6538248.1"/>
    </source>
</evidence>
<sequence>MMNSISLRLQCKSLCIEFSVSKSPGVQGPHRLFTSHLESKQMKLYPPSPLLEPSTLMLSTWCRLFSILVSLDTHVSKVKLFKLLATQFTTAKFLYFLPMLRLQFRALYETFCDIKI</sequence>
<accession>A0A8D8HPI0</accession>
<dbReference type="EMBL" id="HBUE01324827">
    <property type="protein sequence ID" value="CAG6590260.1"/>
    <property type="molecule type" value="Transcribed_RNA"/>
</dbReference>
<organism evidence="1">
    <name type="scientific">Culex pipiens</name>
    <name type="common">House mosquito</name>
    <dbReference type="NCBI Taxonomy" id="7175"/>
    <lineage>
        <taxon>Eukaryota</taxon>
        <taxon>Metazoa</taxon>
        <taxon>Ecdysozoa</taxon>
        <taxon>Arthropoda</taxon>
        <taxon>Hexapoda</taxon>
        <taxon>Insecta</taxon>
        <taxon>Pterygota</taxon>
        <taxon>Neoptera</taxon>
        <taxon>Endopterygota</taxon>
        <taxon>Diptera</taxon>
        <taxon>Nematocera</taxon>
        <taxon>Culicoidea</taxon>
        <taxon>Culicidae</taxon>
        <taxon>Culicinae</taxon>
        <taxon>Culicini</taxon>
        <taxon>Culex</taxon>
        <taxon>Culex</taxon>
    </lineage>
</organism>
<dbReference type="AlphaFoldDB" id="A0A8D8HPI0"/>
<name>A0A8D8HPI0_CULPI</name>
<reference evidence="1" key="1">
    <citation type="submission" date="2021-05" db="EMBL/GenBank/DDBJ databases">
        <authorList>
            <person name="Alioto T."/>
            <person name="Alioto T."/>
            <person name="Gomez Garrido J."/>
        </authorList>
    </citation>
    <scope>NUCLEOTIDE SEQUENCE</scope>
</reference>
<protein>
    <submittedName>
        <fullName evidence="1">(northern house mosquito) hypothetical protein</fullName>
    </submittedName>
</protein>
<dbReference type="EMBL" id="HBUE01218265">
    <property type="protein sequence ID" value="CAG6538248.1"/>
    <property type="molecule type" value="Transcribed_RNA"/>
</dbReference>